<dbReference type="InterPro" id="IPR015813">
    <property type="entry name" value="Pyrv/PenolPyrv_kinase-like_dom"/>
</dbReference>
<organism evidence="1">
    <name type="scientific">Caldisericum exile</name>
    <dbReference type="NCBI Taxonomy" id="693075"/>
    <lineage>
        <taxon>Bacteria</taxon>
        <taxon>Pseudomonadati</taxon>
        <taxon>Caldisericota/Cryosericota group</taxon>
        <taxon>Caldisericota</taxon>
        <taxon>Caldisericia</taxon>
        <taxon>Caldisericales</taxon>
        <taxon>Caldisericaceae</taxon>
        <taxon>Caldisericum</taxon>
    </lineage>
</organism>
<dbReference type="GO" id="GO:0016833">
    <property type="term" value="F:oxo-acid-lyase activity"/>
    <property type="evidence" value="ECO:0007669"/>
    <property type="project" value="UniProtKB-ARBA"/>
</dbReference>
<dbReference type="CDD" id="cd00377">
    <property type="entry name" value="ICL_PEPM"/>
    <property type="match status" value="1"/>
</dbReference>
<gene>
    <name evidence="1" type="ORF">ENV82_01570</name>
</gene>
<evidence type="ECO:0000313" key="1">
    <source>
        <dbReference type="EMBL" id="HGW60118.1"/>
    </source>
</evidence>
<protein>
    <submittedName>
        <fullName evidence="1">Isocitrate lyase/PEP mutase family protein</fullName>
    </submittedName>
</protein>
<dbReference type="SUPFAM" id="SSF51621">
    <property type="entry name" value="Phosphoenolpyruvate/pyruvate domain"/>
    <property type="match status" value="1"/>
</dbReference>
<accession>A0A7C4XTZ1</accession>
<dbReference type="AlphaFoldDB" id="A0A7C4XTZ1"/>
<sequence length="324" mass="36465">MANKEFEERAKKFKEYFKGKELLLRPCAYDALSAILIERAGFKVVGTTGYGISASLIGQPDIGLVDFSAMLERVRTIVNAVHIPVDVDADTGYGNALNVYWTVKNFARVGAAGIRIEDQVWPKRCGHMAGKMVISIEEMVGKIKGAIKARDEENPYMVIGARTDARSIEGFEGALKRVKAYADAGADYVYVEAPQSLDELGKFVEEAHIPIAFNIIPGGRTPPFPLDDIEKVGVRYLSVPMICLYPATKAMMESLEALKRKDLDKVAELGVRWYEFNEIVGMEEWRRLELETLSEKELLEKYKTTNIDEIVEGEKKETERKWKK</sequence>
<name>A0A7C4XTZ1_9BACT</name>
<comment type="caution">
    <text evidence="1">The sequence shown here is derived from an EMBL/GenBank/DDBJ whole genome shotgun (WGS) entry which is preliminary data.</text>
</comment>
<dbReference type="Gene3D" id="3.20.20.60">
    <property type="entry name" value="Phosphoenolpyruvate-binding domains"/>
    <property type="match status" value="1"/>
</dbReference>
<dbReference type="PROSITE" id="PS00161">
    <property type="entry name" value="ISOCITRATE_LYASE"/>
    <property type="match status" value="1"/>
</dbReference>
<dbReference type="Pfam" id="PF13714">
    <property type="entry name" value="PEP_mutase"/>
    <property type="match status" value="1"/>
</dbReference>
<dbReference type="PANTHER" id="PTHR42905">
    <property type="entry name" value="PHOSPHOENOLPYRUVATE CARBOXYLASE"/>
    <property type="match status" value="1"/>
</dbReference>
<proteinExistence type="predicted"/>
<dbReference type="EMBL" id="DTHV01000049">
    <property type="protein sequence ID" value="HGW60118.1"/>
    <property type="molecule type" value="Genomic_DNA"/>
</dbReference>
<dbReference type="InterPro" id="IPR040442">
    <property type="entry name" value="Pyrv_kinase-like_dom_sf"/>
</dbReference>
<reference evidence="1" key="1">
    <citation type="journal article" date="2020" name="mSystems">
        <title>Genome- and Community-Level Interaction Insights into Carbon Utilization and Element Cycling Functions of Hydrothermarchaeota in Hydrothermal Sediment.</title>
        <authorList>
            <person name="Zhou Z."/>
            <person name="Liu Y."/>
            <person name="Xu W."/>
            <person name="Pan J."/>
            <person name="Luo Z.H."/>
            <person name="Li M."/>
        </authorList>
    </citation>
    <scope>NUCLEOTIDE SEQUENCE [LARGE SCALE GENOMIC DNA]</scope>
    <source>
        <strain evidence="1">SpSt-794</strain>
    </source>
</reference>
<dbReference type="InterPro" id="IPR018523">
    <property type="entry name" value="Isocitrate_lyase_ph_CS"/>
</dbReference>
<keyword evidence="1" id="KW-0456">Lyase</keyword>
<dbReference type="InterPro" id="IPR039556">
    <property type="entry name" value="ICL/PEPM"/>
</dbReference>
<dbReference type="PANTHER" id="PTHR42905:SF5">
    <property type="entry name" value="CARBOXYVINYL-CARBOXYPHOSPHONATE PHOSPHORYLMUTASE, CHLOROPLASTIC"/>
    <property type="match status" value="1"/>
</dbReference>